<proteinExistence type="predicted"/>
<dbReference type="SUPFAM" id="SSF46689">
    <property type="entry name" value="Homeodomain-like"/>
    <property type="match status" value="1"/>
</dbReference>
<name>A0A1H2RG48_9RHOB</name>
<keyword evidence="2 4" id="KW-0238">DNA-binding</keyword>
<evidence type="ECO:0000313" key="7">
    <source>
        <dbReference type="Proteomes" id="UP000183400"/>
    </source>
</evidence>
<feature type="domain" description="HTH tetR-type" evidence="5">
    <location>
        <begin position="7"/>
        <end position="67"/>
    </location>
</feature>
<dbReference type="GO" id="GO:0000976">
    <property type="term" value="F:transcription cis-regulatory region binding"/>
    <property type="evidence" value="ECO:0007669"/>
    <property type="project" value="TreeGrafter"/>
</dbReference>
<evidence type="ECO:0000313" key="6">
    <source>
        <dbReference type="EMBL" id="SDW18371.1"/>
    </source>
</evidence>
<reference evidence="7" key="1">
    <citation type="submission" date="2016-10" db="EMBL/GenBank/DDBJ databases">
        <authorList>
            <person name="Varghese N."/>
            <person name="Submissions S."/>
        </authorList>
    </citation>
    <scope>NUCLEOTIDE SEQUENCE [LARGE SCALE GENOMIC DNA]</scope>
    <source>
        <strain evidence="7">DSM 27839</strain>
    </source>
</reference>
<gene>
    <name evidence="6" type="ORF">SAMN05444358_101152</name>
</gene>
<dbReference type="OrthoDB" id="9802802at2"/>
<evidence type="ECO:0000256" key="4">
    <source>
        <dbReference type="PROSITE-ProRule" id="PRU00335"/>
    </source>
</evidence>
<keyword evidence="7" id="KW-1185">Reference proteome</keyword>
<dbReference type="InterPro" id="IPR001647">
    <property type="entry name" value="HTH_TetR"/>
</dbReference>
<dbReference type="PANTHER" id="PTHR30055:SF234">
    <property type="entry name" value="HTH-TYPE TRANSCRIPTIONAL REGULATOR BETI"/>
    <property type="match status" value="1"/>
</dbReference>
<dbReference type="STRING" id="985054.SAMN05444358_101152"/>
<dbReference type="PROSITE" id="PS50977">
    <property type="entry name" value="HTH_TETR_2"/>
    <property type="match status" value="1"/>
</dbReference>
<feature type="DNA-binding region" description="H-T-H motif" evidence="4">
    <location>
        <begin position="30"/>
        <end position="49"/>
    </location>
</feature>
<evidence type="ECO:0000256" key="3">
    <source>
        <dbReference type="ARBA" id="ARBA00023163"/>
    </source>
</evidence>
<dbReference type="Gene3D" id="1.10.357.10">
    <property type="entry name" value="Tetracycline Repressor, domain 2"/>
    <property type="match status" value="1"/>
</dbReference>
<keyword evidence="1" id="KW-0805">Transcription regulation</keyword>
<dbReference type="EMBL" id="FNNP01000001">
    <property type="protein sequence ID" value="SDW18371.1"/>
    <property type="molecule type" value="Genomic_DNA"/>
</dbReference>
<dbReference type="InterPro" id="IPR009057">
    <property type="entry name" value="Homeodomain-like_sf"/>
</dbReference>
<evidence type="ECO:0000256" key="1">
    <source>
        <dbReference type="ARBA" id="ARBA00023015"/>
    </source>
</evidence>
<dbReference type="InterPro" id="IPR050109">
    <property type="entry name" value="HTH-type_TetR-like_transc_reg"/>
</dbReference>
<sequence length="192" mass="20728">MTSASEYSKTAAILNSAFQAFATYGFRKTSMDDIAKGAGMSRPAVYLHYKNKEAIVRELTQFYYGEKTTLVAEALSGSGTLPQLLERAIQVQSQGMADILASPHGLEMLDATKSMSTDIIQEGEAELTRLYADWLRREDAAGRAHLPVGPDEAAKTITASLKGIKMTASSADEFEQSISQLATLLGAALEVR</sequence>
<dbReference type="AlphaFoldDB" id="A0A1H2RG48"/>
<dbReference type="PRINTS" id="PR00455">
    <property type="entry name" value="HTHTETR"/>
</dbReference>
<dbReference type="PANTHER" id="PTHR30055">
    <property type="entry name" value="HTH-TYPE TRANSCRIPTIONAL REGULATOR RUTR"/>
    <property type="match status" value="1"/>
</dbReference>
<accession>A0A1H2RG48</accession>
<dbReference type="GO" id="GO:0003700">
    <property type="term" value="F:DNA-binding transcription factor activity"/>
    <property type="evidence" value="ECO:0007669"/>
    <property type="project" value="TreeGrafter"/>
</dbReference>
<evidence type="ECO:0000256" key="2">
    <source>
        <dbReference type="ARBA" id="ARBA00023125"/>
    </source>
</evidence>
<evidence type="ECO:0000259" key="5">
    <source>
        <dbReference type="PROSITE" id="PS50977"/>
    </source>
</evidence>
<dbReference type="RefSeq" id="WP_074733663.1">
    <property type="nucleotide sequence ID" value="NZ_FNNP01000001.1"/>
</dbReference>
<organism evidence="6 7">
    <name type="scientific">Ruegeria halocynthiae</name>
    <dbReference type="NCBI Taxonomy" id="985054"/>
    <lineage>
        <taxon>Bacteria</taxon>
        <taxon>Pseudomonadati</taxon>
        <taxon>Pseudomonadota</taxon>
        <taxon>Alphaproteobacteria</taxon>
        <taxon>Rhodobacterales</taxon>
        <taxon>Roseobacteraceae</taxon>
        <taxon>Ruegeria</taxon>
    </lineage>
</organism>
<dbReference type="Pfam" id="PF00440">
    <property type="entry name" value="TetR_N"/>
    <property type="match status" value="1"/>
</dbReference>
<keyword evidence="3" id="KW-0804">Transcription</keyword>
<protein>
    <submittedName>
        <fullName evidence="6">Transcriptional regulator, TetR family</fullName>
    </submittedName>
</protein>
<dbReference type="Proteomes" id="UP000183400">
    <property type="component" value="Unassembled WGS sequence"/>
</dbReference>